<evidence type="ECO:0000313" key="2">
    <source>
        <dbReference type="EMBL" id="QOV91944.1"/>
    </source>
</evidence>
<keyword evidence="3" id="KW-1185">Reference proteome</keyword>
<feature type="region of interest" description="Disordered" evidence="1">
    <location>
        <begin position="164"/>
        <end position="310"/>
    </location>
</feature>
<feature type="compositionally biased region" description="Basic and acidic residues" evidence="1">
    <location>
        <begin position="166"/>
        <end position="177"/>
    </location>
</feature>
<feature type="compositionally biased region" description="Basic and acidic residues" evidence="1">
    <location>
        <begin position="1"/>
        <end position="19"/>
    </location>
</feature>
<organism evidence="2 3">
    <name type="scientific">Humisphaera borealis</name>
    <dbReference type="NCBI Taxonomy" id="2807512"/>
    <lineage>
        <taxon>Bacteria</taxon>
        <taxon>Pseudomonadati</taxon>
        <taxon>Planctomycetota</taxon>
        <taxon>Phycisphaerae</taxon>
        <taxon>Tepidisphaerales</taxon>
        <taxon>Tepidisphaeraceae</taxon>
        <taxon>Humisphaera</taxon>
    </lineage>
</organism>
<feature type="compositionally biased region" description="Acidic residues" evidence="1">
    <location>
        <begin position="178"/>
        <end position="219"/>
    </location>
</feature>
<feature type="compositionally biased region" description="Acidic residues" evidence="1">
    <location>
        <begin position="229"/>
        <end position="239"/>
    </location>
</feature>
<proteinExistence type="predicted"/>
<dbReference type="KEGG" id="hbs:IPV69_11555"/>
<feature type="compositionally biased region" description="Basic and acidic residues" evidence="1">
    <location>
        <begin position="251"/>
        <end position="310"/>
    </location>
</feature>
<evidence type="ECO:0000313" key="3">
    <source>
        <dbReference type="Proteomes" id="UP000593765"/>
    </source>
</evidence>
<gene>
    <name evidence="2" type="ORF">IPV69_11555</name>
</gene>
<dbReference type="RefSeq" id="WP_206295265.1">
    <property type="nucleotide sequence ID" value="NZ_CP063458.1"/>
</dbReference>
<feature type="compositionally biased region" description="Basic and acidic residues" evidence="1">
    <location>
        <begin position="93"/>
        <end position="105"/>
    </location>
</feature>
<dbReference type="EMBL" id="CP063458">
    <property type="protein sequence ID" value="QOV91944.1"/>
    <property type="molecule type" value="Genomic_DNA"/>
</dbReference>
<evidence type="ECO:0000256" key="1">
    <source>
        <dbReference type="SAM" id="MobiDB-lite"/>
    </source>
</evidence>
<reference evidence="2 3" key="1">
    <citation type="submission" date="2020-10" db="EMBL/GenBank/DDBJ databases">
        <title>Wide distribution of Phycisphaera-like planctomycetes from WD2101 soil group in peatlands and genome analysis of the first cultivated representative.</title>
        <authorList>
            <person name="Dedysh S.N."/>
            <person name="Beletsky A.V."/>
            <person name="Ivanova A."/>
            <person name="Kulichevskaya I.S."/>
            <person name="Suzina N.E."/>
            <person name="Philippov D.A."/>
            <person name="Rakitin A.L."/>
            <person name="Mardanov A.V."/>
            <person name="Ravin N.V."/>
        </authorList>
    </citation>
    <scope>NUCLEOTIDE SEQUENCE [LARGE SCALE GENOMIC DNA]</scope>
    <source>
        <strain evidence="2 3">M1803</strain>
    </source>
</reference>
<accession>A0A7M2X2P2</accession>
<dbReference type="AlphaFoldDB" id="A0A7M2X2P2"/>
<feature type="region of interest" description="Disordered" evidence="1">
    <location>
        <begin position="1"/>
        <end position="112"/>
    </location>
</feature>
<protein>
    <submittedName>
        <fullName evidence="2">Uncharacterized protein</fullName>
    </submittedName>
</protein>
<name>A0A7M2X2P2_9BACT</name>
<sequence>MSSHENRESRFDEPPEPDRPIPQAGVPDDADPKHSPEGTQSAAGHWHADFESSPVAGRDDTHVNDGDDDTADESEEIDLFSGPGEDEAISIADRWDANDPRRKNDSFAPPTEPCECHCLHCGRTFSSQGIWFQKVINDPQGFDGFWMCPTPNCSGAGFTFDIFPTDPDHPANEGWHYDDDEDDEFDDEDEESDTDDSEIDSDWSELEPDADDDNQEYDPAEPQYADMDLFCDDSDDLEGEEWKLGLQPGERPPEPAWREDARREWEEDQKRYDEPDQRPRILDWSDREDRRDEHYNKPRDGKFSDDDIPF</sequence>
<feature type="compositionally biased region" description="Acidic residues" evidence="1">
    <location>
        <begin position="66"/>
        <end position="88"/>
    </location>
</feature>
<dbReference type="Proteomes" id="UP000593765">
    <property type="component" value="Chromosome"/>
</dbReference>